<evidence type="ECO:0000256" key="3">
    <source>
        <dbReference type="ARBA" id="ARBA00022475"/>
    </source>
</evidence>
<proteinExistence type="predicted"/>
<evidence type="ECO:0008006" key="14">
    <source>
        <dbReference type="Google" id="ProtNLM"/>
    </source>
</evidence>
<dbReference type="InterPro" id="IPR003439">
    <property type="entry name" value="ABC_transporter-like_ATP-bd"/>
</dbReference>
<dbReference type="GO" id="GO:0015421">
    <property type="term" value="F:ABC-type oligopeptide transporter activity"/>
    <property type="evidence" value="ECO:0007669"/>
    <property type="project" value="TreeGrafter"/>
</dbReference>
<keyword evidence="8 9" id="KW-0472">Membrane</keyword>
<evidence type="ECO:0000256" key="2">
    <source>
        <dbReference type="ARBA" id="ARBA00022448"/>
    </source>
</evidence>
<dbReference type="GO" id="GO:0005886">
    <property type="term" value="C:plasma membrane"/>
    <property type="evidence" value="ECO:0007669"/>
    <property type="project" value="UniProtKB-SubCell"/>
</dbReference>
<feature type="transmembrane region" description="Helical" evidence="9">
    <location>
        <begin position="283"/>
        <end position="304"/>
    </location>
</feature>
<feature type="transmembrane region" description="Helical" evidence="9">
    <location>
        <begin position="247"/>
        <end position="271"/>
    </location>
</feature>
<dbReference type="Pfam" id="PF00005">
    <property type="entry name" value="ABC_tran"/>
    <property type="match status" value="1"/>
</dbReference>
<keyword evidence="6" id="KW-0067">ATP-binding</keyword>
<sequence>MKVIQAVKFVFVRTFKASGVLLIIYVMLIAFVSLFSIFNILVFKEVIDTANGQKTILGLNIFSLIVLWTIYSIINKVLVKFAEYLWNIIDLKQTVYNTNDFINKLSTLDLSNFENPQTYDKIWRSFNRIPWQLKYYLNSAIKLLEKSVELSISVLIFFIASPVSAILIIIANIIPILVKSKFGEQTFNIYKADSETRRRFEYTSSLVTQRDTLIEIKQFQGFNFIKDKLLSIYDIFSQKQKNLFKQAWLNLTFVEMIPVFASFLFLVTIVIQLNNHIISTGTFIFLFSNIIVFNGALWNLAYFLEALISDSHFIHDAIDYYNIKRNINFPKLSISLEKNILEKIKNPTITVENVSFHYPNAAKIVLKNINFTIPPGQNIAIIGENGAGKTTLVKLFLRVYDPTEGRILLNGIDLKNIPENILFKTYSALFQTFGKFYLTVRENMELGAGAKLTDEEYIKGLKLSNAWKYVNNFPKKLDQQLGSNYTDGVDLSGGQWQQLAIGKALVRKTPILILDEPTSSVDAKAETEIFDRLNKETRNRTVIFISHRFSTIKDASRIVVIDKGKIIEDGNHETLMKNKAKYATLYTLQAERYFREK</sequence>
<evidence type="ECO:0000256" key="4">
    <source>
        <dbReference type="ARBA" id="ARBA00022692"/>
    </source>
</evidence>
<feature type="transmembrane region" description="Helical" evidence="9">
    <location>
        <begin position="152"/>
        <end position="178"/>
    </location>
</feature>
<dbReference type="InterPro" id="IPR039421">
    <property type="entry name" value="Type_1_exporter"/>
</dbReference>
<dbReference type="Proteomes" id="UP000177913">
    <property type="component" value="Unassembled WGS sequence"/>
</dbReference>
<dbReference type="Gene3D" id="3.40.50.300">
    <property type="entry name" value="P-loop containing nucleotide triphosphate hydrolases"/>
    <property type="match status" value="1"/>
</dbReference>
<evidence type="ECO:0000256" key="6">
    <source>
        <dbReference type="ARBA" id="ARBA00022840"/>
    </source>
</evidence>
<dbReference type="PANTHER" id="PTHR43394:SF1">
    <property type="entry name" value="ATP-BINDING CASSETTE SUB-FAMILY B MEMBER 10, MITOCHONDRIAL"/>
    <property type="match status" value="1"/>
</dbReference>
<dbReference type="InterPro" id="IPR036640">
    <property type="entry name" value="ABC1_TM_sf"/>
</dbReference>
<dbReference type="SUPFAM" id="SSF90123">
    <property type="entry name" value="ABC transporter transmembrane region"/>
    <property type="match status" value="1"/>
</dbReference>
<gene>
    <name evidence="12" type="ORF">A3C25_00810</name>
</gene>
<evidence type="ECO:0000256" key="8">
    <source>
        <dbReference type="ARBA" id="ARBA00023136"/>
    </source>
</evidence>
<evidence type="ECO:0000259" key="11">
    <source>
        <dbReference type="PROSITE" id="PS50929"/>
    </source>
</evidence>
<dbReference type="SUPFAM" id="SSF52540">
    <property type="entry name" value="P-loop containing nucleoside triphosphate hydrolases"/>
    <property type="match status" value="1"/>
</dbReference>
<reference evidence="12 13" key="1">
    <citation type="journal article" date="2016" name="Nat. Commun.">
        <title>Thousands of microbial genomes shed light on interconnected biogeochemical processes in an aquifer system.</title>
        <authorList>
            <person name="Anantharaman K."/>
            <person name="Brown C.T."/>
            <person name="Hug L.A."/>
            <person name="Sharon I."/>
            <person name="Castelle C.J."/>
            <person name="Probst A.J."/>
            <person name="Thomas B.C."/>
            <person name="Singh A."/>
            <person name="Wilkins M.J."/>
            <person name="Karaoz U."/>
            <person name="Brodie E.L."/>
            <person name="Williams K.H."/>
            <person name="Hubbard S.S."/>
            <person name="Banfield J.F."/>
        </authorList>
    </citation>
    <scope>NUCLEOTIDE SEQUENCE [LARGE SCALE GENOMIC DNA]</scope>
</reference>
<keyword evidence="2" id="KW-0813">Transport</keyword>
<dbReference type="InterPro" id="IPR011527">
    <property type="entry name" value="ABC1_TM_dom"/>
</dbReference>
<name>A0A1F7GXJ5_9BACT</name>
<accession>A0A1F7GXJ5</accession>
<evidence type="ECO:0000256" key="5">
    <source>
        <dbReference type="ARBA" id="ARBA00022741"/>
    </source>
</evidence>
<dbReference type="GO" id="GO:0016887">
    <property type="term" value="F:ATP hydrolysis activity"/>
    <property type="evidence" value="ECO:0007669"/>
    <property type="project" value="InterPro"/>
</dbReference>
<comment type="caution">
    <text evidence="12">The sequence shown here is derived from an EMBL/GenBank/DDBJ whole genome shotgun (WGS) entry which is preliminary data.</text>
</comment>
<comment type="subcellular location">
    <subcellularLocation>
        <location evidence="1">Cell membrane</location>
        <topology evidence="1">Multi-pass membrane protein</topology>
    </subcellularLocation>
</comment>
<dbReference type="Gene3D" id="1.20.1560.10">
    <property type="entry name" value="ABC transporter type 1, transmembrane domain"/>
    <property type="match status" value="1"/>
</dbReference>
<evidence type="ECO:0000256" key="1">
    <source>
        <dbReference type="ARBA" id="ARBA00004651"/>
    </source>
</evidence>
<dbReference type="InterPro" id="IPR027417">
    <property type="entry name" value="P-loop_NTPase"/>
</dbReference>
<dbReference type="AlphaFoldDB" id="A0A1F7GXJ5"/>
<dbReference type="GO" id="GO:0005524">
    <property type="term" value="F:ATP binding"/>
    <property type="evidence" value="ECO:0007669"/>
    <property type="project" value="UniProtKB-KW"/>
</dbReference>
<dbReference type="PROSITE" id="PS50929">
    <property type="entry name" value="ABC_TM1F"/>
    <property type="match status" value="1"/>
</dbReference>
<evidence type="ECO:0000259" key="10">
    <source>
        <dbReference type="PROSITE" id="PS50893"/>
    </source>
</evidence>
<dbReference type="FunFam" id="3.40.50.300:FF:000221">
    <property type="entry name" value="Multidrug ABC transporter ATP-binding protein"/>
    <property type="match status" value="1"/>
</dbReference>
<dbReference type="SMART" id="SM00382">
    <property type="entry name" value="AAA"/>
    <property type="match status" value="1"/>
</dbReference>
<dbReference type="PANTHER" id="PTHR43394">
    <property type="entry name" value="ATP-DEPENDENT PERMEASE MDL1, MITOCHONDRIAL"/>
    <property type="match status" value="1"/>
</dbReference>
<evidence type="ECO:0000256" key="9">
    <source>
        <dbReference type="SAM" id="Phobius"/>
    </source>
</evidence>
<protein>
    <recommendedName>
        <fullName evidence="14">ABC transporter domain-containing protein</fullName>
    </recommendedName>
</protein>
<feature type="domain" description="ABC transporter" evidence="10">
    <location>
        <begin position="349"/>
        <end position="588"/>
    </location>
</feature>
<evidence type="ECO:0000313" key="12">
    <source>
        <dbReference type="EMBL" id="OGK23641.1"/>
    </source>
</evidence>
<evidence type="ECO:0000256" key="7">
    <source>
        <dbReference type="ARBA" id="ARBA00022989"/>
    </source>
</evidence>
<evidence type="ECO:0000313" key="13">
    <source>
        <dbReference type="Proteomes" id="UP000177913"/>
    </source>
</evidence>
<feature type="transmembrane region" description="Helical" evidence="9">
    <location>
        <begin position="55"/>
        <end position="74"/>
    </location>
</feature>
<organism evidence="12 13">
    <name type="scientific">Candidatus Roizmanbacteria bacterium RIFCSPHIGHO2_02_FULL_38_11</name>
    <dbReference type="NCBI Taxonomy" id="1802039"/>
    <lineage>
        <taxon>Bacteria</taxon>
        <taxon>Candidatus Roizmaniibacteriota</taxon>
    </lineage>
</organism>
<keyword evidence="4 9" id="KW-0812">Transmembrane</keyword>
<keyword evidence="7 9" id="KW-1133">Transmembrane helix</keyword>
<feature type="transmembrane region" description="Helical" evidence="9">
    <location>
        <begin position="20"/>
        <end position="43"/>
    </location>
</feature>
<keyword evidence="3" id="KW-1003">Cell membrane</keyword>
<feature type="domain" description="ABC transmembrane type-1" evidence="11">
    <location>
        <begin position="23"/>
        <end position="309"/>
    </location>
</feature>
<keyword evidence="5" id="KW-0547">Nucleotide-binding</keyword>
<dbReference type="PROSITE" id="PS50893">
    <property type="entry name" value="ABC_TRANSPORTER_2"/>
    <property type="match status" value="1"/>
</dbReference>
<dbReference type="InterPro" id="IPR003593">
    <property type="entry name" value="AAA+_ATPase"/>
</dbReference>
<dbReference type="EMBL" id="MFZO01000044">
    <property type="protein sequence ID" value="OGK23641.1"/>
    <property type="molecule type" value="Genomic_DNA"/>
</dbReference>